<dbReference type="AlphaFoldDB" id="A0AAV4PL40"/>
<gene>
    <name evidence="1" type="ORF">CDAR_257341</name>
</gene>
<accession>A0AAV4PL40</accession>
<proteinExistence type="predicted"/>
<evidence type="ECO:0000313" key="1">
    <source>
        <dbReference type="EMBL" id="GIX97708.1"/>
    </source>
</evidence>
<protein>
    <submittedName>
        <fullName evidence="1">Uncharacterized protein</fullName>
    </submittedName>
</protein>
<dbReference type="Proteomes" id="UP001054837">
    <property type="component" value="Unassembled WGS sequence"/>
</dbReference>
<organism evidence="1 2">
    <name type="scientific">Caerostris darwini</name>
    <dbReference type="NCBI Taxonomy" id="1538125"/>
    <lineage>
        <taxon>Eukaryota</taxon>
        <taxon>Metazoa</taxon>
        <taxon>Ecdysozoa</taxon>
        <taxon>Arthropoda</taxon>
        <taxon>Chelicerata</taxon>
        <taxon>Arachnida</taxon>
        <taxon>Araneae</taxon>
        <taxon>Araneomorphae</taxon>
        <taxon>Entelegynae</taxon>
        <taxon>Araneoidea</taxon>
        <taxon>Araneidae</taxon>
        <taxon>Caerostris</taxon>
    </lineage>
</organism>
<comment type="caution">
    <text evidence="1">The sequence shown here is derived from an EMBL/GenBank/DDBJ whole genome shotgun (WGS) entry which is preliminary data.</text>
</comment>
<name>A0AAV4PL40_9ARAC</name>
<sequence length="113" mass="13067">MSTVRKGEEKTKRKAKLDIFCEVCLNARGHVVFHSFARVLRGGGGEDDVMQWKTERQTTRRLRLGWSYGNHYLKRRLSSSSIAVPCLRFIDLGGLLNCAFSEIKCEIFLRLFR</sequence>
<dbReference type="EMBL" id="BPLQ01003064">
    <property type="protein sequence ID" value="GIX97708.1"/>
    <property type="molecule type" value="Genomic_DNA"/>
</dbReference>
<reference evidence="1 2" key="1">
    <citation type="submission" date="2021-06" db="EMBL/GenBank/DDBJ databases">
        <title>Caerostris darwini draft genome.</title>
        <authorList>
            <person name="Kono N."/>
            <person name="Arakawa K."/>
        </authorList>
    </citation>
    <scope>NUCLEOTIDE SEQUENCE [LARGE SCALE GENOMIC DNA]</scope>
</reference>
<evidence type="ECO:0000313" key="2">
    <source>
        <dbReference type="Proteomes" id="UP001054837"/>
    </source>
</evidence>
<keyword evidence="2" id="KW-1185">Reference proteome</keyword>